<dbReference type="Proteomes" id="UP000030651">
    <property type="component" value="Unassembled WGS sequence"/>
</dbReference>
<dbReference type="InParanoid" id="W3WRC9"/>
<dbReference type="AlphaFoldDB" id="W3WRC9"/>
<dbReference type="RefSeq" id="XP_007839413.1">
    <property type="nucleotide sequence ID" value="XM_007841222.1"/>
</dbReference>
<feature type="chain" id="PRO_5004834106" description="GEgh 16 protein" evidence="2">
    <location>
        <begin position="21"/>
        <end position="330"/>
    </location>
</feature>
<accession>W3WRC9</accession>
<dbReference type="GeneID" id="19277654"/>
<dbReference type="HOGENOM" id="CLU_047729_1_2_1"/>
<dbReference type="PANTHER" id="PTHR34618:SF3">
    <property type="entry name" value="GEGH 16 PROTEIN"/>
    <property type="match status" value="1"/>
</dbReference>
<feature type="signal peptide" evidence="2">
    <location>
        <begin position="1"/>
        <end position="20"/>
    </location>
</feature>
<reference evidence="4" key="1">
    <citation type="journal article" date="2015" name="BMC Genomics">
        <title>Genomic and transcriptomic analysis of the endophytic fungus Pestalotiopsis fici reveals its lifestyle and high potential for synthesis of natural products.</title>
        <authorList>
            <person name="Wang X."/>
            <person name="Zhang X."/>
            <person name="Liu L."/>
            <person name="Xiang M."/>
            <person name="Wang W."/>
            <person name="Sun X."/>
            <person name="Che Y."/>
            <person name="Guo L."/>
            <person name="Liu G."/>
            <person name="Guo L."/>
            <person name="Wang C."/>
            <person name="Yin W.B."/>
            <person name="Stadler M."/>
            <person name="Zhang X."/>
            <person name="Liu X."/>
        </authorList>
    </citation>
    <scope>NUCLEOTIDE SEQUENCE [LARGE SCALE GENOMIC DNA]</scope>
    <source>
        <strain evidence="4">W106-1 / CGMCC3.15140</strain>
    </source>
</reference>
<dbReference type="Pfam" id="PF11327">
    <property type="entry name" value="Egh16-like"/>
    <property type="match status" value="1"/>
</dbReference>
<evidence type="ECO:0000313" key="4">
    <source>
        <dbReference type="Proteomes" id="UP000030651"/>
    </source>
</evidence>
<dbReference type="eggNOG" id="ENOG502RWTH">
    <property type="taxonomic scope" value="Eukaryota"/>
</dbReference>
<dbReference type="OrthoDB" id="3241054at2759"/>
<keyword evidence="2" id="KW-0732">Signal</keyword>
<gene>
    <name evidence="3" type="ORF">PFICI_12641</name>
</gene>
<sequence length="330" mass="33887">MMYSLRQAFVVSACVALASGQNIISAQGAKSSNTSTGLQVDLTDPNDFNIIRTAEISSNVVNQCGRTVAGGNIDVGAKTEDALANGAVTTVTKGSSVKVTMSVNSTTDTNFSCDLDPQGNVAGATGQTALTQKTANTSKNSKNNKNTNRKLVVRQPLFARAKNSNSANTMTLTVDMPDDLACIGASAGNVCTVRCINADEVGGCFAVQQTDTTALPGDNDPSNIATTAKDEAANQAQIDQNNKDIDAAKSAIAGSSADALTDEGAQNAAVASAIIAADPSVTVAAAAATSSAASKKSGKANKNNKNNKKRDLPIDQRLSSRRSYELLSDE</sequence>
<dbReference type="PANTHER" id="PTHR34618">
    <property type="entry name" value="SURFACE PROTEIN MAS1, PUTATIVE-RELATED"/>
    <property type="match status" value="1"/>
</dbReference>
<dbReference type="KEGG" id="pfy:PFICI_12641"/>
<evidence type="ECO:0000313" key="3">
    <source>
        <dbReference type="EMBL" id="ETS75697.1"/>
    </source>
</evidence>
<dbReference type="OMA" id="CINADEV"/>
<evidence type="ECO:0000256" key="2">
    <source>
        <dbReference type="SAM" id="SignalP"/>
    </source>
</evidence>
<dbReference type="STRING" id="1229662.W3WRC9"/>
<dbReference type="EMBL" id="KI912118">
    <property type="protein sequence ID" value="ETS75697.1"/>
    <property type="molecule type" value="Genomic_DNA"/>
</dbReference>
<name>W3WRC9_PESFW</name>
<organism evidence="3 4">
    <name type="scientific">Pestalotiopsis fici (strain W106-1 / CGMCC3.15140)</name>
    <dbReference type="NCBI Taxonomy" id="1229662"/>
    <lineage>
        <taxon>Eukaryota</taxon>
        <taxon>Fungi</taxon>
        <taxon>Dikarya</taxon>
        <taxon>Ascomycota</taxon>
        <taxon>Pezizomycotina</taxon>
        <taxon>Sordariomycetes</taxon>
        <taxon>Xylariomycetidae</taxon>
        <taxon>Amphisphaeriales</taxon>
        <taxon>Sporocadaceae</taxon>
        <taxon>Pestalotiopsis</taxon>
    </lineage>
</organism>
<evidence type="ECO:0000256" key="1">
    <source>
        <dbReference type="SAM" id="MobiDB-lite"/>
    </source>
</evidence>
<dbReference type="InterPro" id="IPR021476">
    <property type="entry name" value="Egh16-like"/>
</dbReference>
<feature type="region of interest" description="Disordered" evidence="1">
    <location>
        <begin position="286"/>
        <end position="330"/>
    </location>
</feature>
<keyword evidence="4" id="KW-1185">Reference proteome</keyword>
<feature type="compositionally biased region" description="Low complexity" evidence="1">
    <location>
        <begin position="286"/>
        <end position="304"/>
    </location>
</feature>
<protein>
    <recommendedName>
        <fullName evidence="5">GEgh 16 protein</fullName>
    </recommendedName>
</protein>
<evidence type="ECO:0008006" key="5">
    <source>
        <dbReference type="Google" id="ProtNLM"/>
    </source>
</evidence>
<proteinExistence type="predicted"/>